<dbReference type="HOGENOM" id="CLU_2386164_0_0_1"/>
<dbReference type="EMBL" id="KB707096">
    <property type="protein sequence ID" value="EMR64293.1"/>
    <property type="molecule type" value="Genomic_DNA"/>
</dbReference>
<accession>M7SJ12</accession>
<dbReference type="AlphaFoldDB" id="M7SJ12"/>
<evidence type="ECO:0000313" key="2">
    <source>
        <dbReference type="EMBL" id="EMR64293.1"/>
    </source>
</evidence>
<sequence>MSHTEPSGSGFARRDTYHAAEDKSQALLEQFKSRDDTRTKTSLQQPQLEDTYELNANEFCPKGMERALRNLNTVMLAAWNVDINRLSGVEGGVQ</sequence>
<dbReference type="OrthoDB" id="4749126at2759"/>
<gene>
    <name evidence="2" type="ORF">UCREL1_8729</name>
</gene>
<evidence type="ECO:0000256" key="1">
    <source>
        <dbReference type="SAM" id="MobiDB-lite"/>
    </source>
</evidence>
<dbReference type="Proteomes" id="UP000012174">
    <property type="component" value="Unassembled WGS sequence"/>
</dbReference>
<keyword evidence="3" id="KW-1185">Reference proteome</keyword>
<proteinExistence type="predicted"/>
<name>M7SJ12_EUTLA</name>
<evidence type="ECO:0000313" key="3">
    <source>
        <dbReference type="Proteomes" id="UP000012174"/>
    </source>
</evidence>
<organism evidence="2 3">
    <name type="scientific">Eutypa lata (strain UCR-EL1)</name>
    <name type="common">Grapevine dieback disease fungus</name>
    <name type="synonym">Eutypa armeniacae</name>
    <dbReference type="NCBI Taxonomy" id="1287681"/>
    <lineage>
        <taxon>Eukaryota</taxon>
        <taxon>Fungi</taxon>
        <taxon>Dikarya</taxon>
        <taxon>Ascomycota</taxon>
        <taxon>Pezizomycotina</taxon>
        <taxon>Sordariomycetes</taxon>
        <taxon>Xylariomycetidae</taxon>
        <taxon>Xylariales</taxon>
        <taxon>Diatrypaceae</taxon>
        <taxon>Eutypa</taxon>
    </lineage>
</organism>
<dbReference type="KEGG" id="ela:UCREL1_8729"/>
<feature type="compositionally biased region" description="Basic and acidic residues" evidence="1">
    <location>
        <begin position="12"/>
        <end position="23"/>
    </location>
</feature>
<feature type="region of interest" description="Disordered" evidence="1">
    <location>
        <begin position="1"/>
        <end position="23"/>
    </location>
</feature>
<reference evidence="3" key="1">
    <citation type="journal article" date="2013" name="Genome Announc.">
        <title>Draft genome sequence of the grapevine dieback fungus Eutypa lata UCR-EL1.</title>
        <authorList>
            <person name="Blanco-Ulate B."/>
            <person name="Rolshausen P.E."/>
            <person name="Cantu D."/>
        </authorList>
    </citation>
    <scope>NUCLEOTIDE SEQUENCE [LARGE SCALE GENOMIC DNA]</scope>
    <source>
        <strain evidence="3">UCR-EL1</strain>
    </source>
</reference>
<protein>
    <submittedName>
        <fullName evidence="2">Uncharacterized protein</fullName>
    </submittedName>
</protein>